<keyword evidence="3" id="KW-1185">Reference proteome</keyword>
<dbReference type="Proteomes" id="UP000252249">
    <property type="component" value="Unassembled WGS sequence"/>
</dbReference>
<evidence type="ECO:0000256" key="1">
    <source>
        <dbReference type="SAM" id="SignalP"/>
    </source>
</evidence>
<dbReference type="RefSeq" id="WP_072348502.1">
    <property type="nucleotide sequence ID" value="NZ_JAWVXR010000001.1"/>
</dbReference>
<evidence type="ECO:0000313" key="2">
    <source>
        <dbReference type="EMBL" id="RCU57989.1"/>
    </source>
</evidence>
<feature type="chain" id="PRO_5016595094" evidence="1">
    <location>
        <begin position="22"/>
        <end position="69"/>
    </location>
</feature>
<sequence length="69" mass="7942">MKSIYFLALFLFTLVSFSQEATTSVKPIDDVNEEETEAVSFAIIEKKLAQIPPQQPLLITFKRIIFTYK</sequence>
<evidence type="ECO:0000313" key="3">
    <source>
        <dbReference type="Proteomes" id="UP000252249"/>
    </source>
</evidence>
<keyword evidence="1" id="KW-0732">Signal</keyword>
<feature type="signal peptide" evidence="1">
    <location>
        <begin position="1"/>
        <end position="21"/>
    </location>
</feature>
<proteinExistence type="predicted"/>
<organism evidence="2 3">
    <name type="scientific">Oceanihabitans sediminis</name>
    <dbReference type="NCBI Taxonomy" id="1812012"/>
    <lineage>
        <taxon>Bacteria</taxon>
        <taxon>Pseudomonadati</taxon>
        <taxon>Bacteroidota</taxon>
        <taxon>Flavobacteriia</taxon>
        <taxon>Flavobacteriales</taxon>
        <taxon>Flavobacteriaceae</taxon>
        <taxon>Oceanihabitans</taxon>
    </lineage>
</organism>
<accession>A0A368P867</accession>
<reference evidence="2 3" key="1">
    <citation type="submission" date="2018-07" db="EMBL/GenBank/DDBJ databases">
        <title>Oceanihabitans testaceum sp. nov., isolated from marine sediment.</title>
        <authorList>
            <person name="Li C.-M."/>
        </authorList>
    </citation>
    <scope>NUCLEOTIDE SEQUENCE [LARGE SCALE GENOMIC DNA]</scope>
    <source>
        <strain evidence="2 3">S9-10</strain>
    </source>
</reference>
<protein>
    <submittedName>
        <fullName evidence="2">Uncharacterized protein</fullName>
    </submittedName>
</protein>
<name>A0A368P867_9FLAO</name>
<dbReference type="AlphaFoldDB" id="A0A368P867"/>
<comment type="caution">
    <text evidence="2">The sequence shown here is derived from an EMBL/GenBank/DDBJ whole genome shotgun (WGS) entry which is preliminary data.</text>
</comment>
<dbReference type="EMBL" id="QPIG01000001">
    <property type="protein sequence ID" value="RCU57989.1"/>
    <property type="molecule type" value="Genomic_DNA"/>
</dbReference>
<gene>
    <name evidence="2" type="ORF">DU428_00955</name>
</gene>